<feature type="transmembrane region" description="Helical" evidence="7">
    <location>
        <begin position="233"/>
        <end position="266"/>
    </location>
</feature>
<protein>
    <submittedName>
        <fullName evidence="9">TRAP transporter large permease subunit</fullName>
    </submittedName>
</protein>
<dbReference type="InterPro" id="IPR004681">
    <property type="entry name" value="TRAP_DctM"/>
</dbReference>
<evidence type="ECO:0000259" key="8">
    <source>
        <dbReference type="Pfam" id="PF06808"/>
    </source>
</evidence>
<feature type="transmembrane region" description="Helical" evidence="7">
    <location>
        <begin position="176"/>
        <end position="199"/>
    </location>
</feature>
<evidence type="ECO:0000256" key="4">
    <source>
        <dbReference type="ARBA" id="ARBA00022692"/>
    </source>
</evidence>
<dbReference type="PIRSF" id="PIRSF006066">
    <property type="entry name" value="HI0050"/>
    <property type="match status" value="1"/>
</dbReference>
<keyword evidence="2" id="KW-1003">Cell membrane</keyword>
<feature type="transmembrane region" description="Helical" evidence="7">
    <location>
        <begin position="319"/>
        <end position="341"/>
    </location>
</feature>
<reference evidence="9" key="1">
    <citation type="journal article" date="2020" name="mSystems">
        <title>Genome- and Community-Level Interaction Insights into Carbon Utilization and Element Cycling Functions of Hydrothermarchaeota in Hydrothermal Sediment.</title>
        <authorList>
            <person name="Zhou Z."/>
            <person name="Liu Y."/>
            <person name="Xu W."/>
            <person name="Pan J."/>
            <person name="Luo Z.H."/>
            <person name="Li M."/>
        </authorList>
    </citation>
    <scope>NUCLEOTIDE SEQUENCE [LARGE SCALE GENOMIC DNA]</scope>
    <source>
        <strain evidence="9">SpSt-34</strain>
    </source>
</reference>
<evidence type="ECO:0000256" key="5">
    <source>
        <dbReference type="ARBA" id="ARBA00022989"/>
    </source>
</evidence>
<comment type="caution">
    <text evidence="9">The sequence shown here is derived from an EMBL/GenBank/DDBJ whole genome shotgun (WGS) entry which is preliminary data.</text>
</comment>
<dbReference type="PANTHER" id="PTHR33362:SF5">
    <property type="entry name" value="C4-DICARBOXYLATE TRAP TRANSPORTER LARGE PERMEASE PROTEIN DCTM"/>
    <property type="match status" value="1"/>
</dbReference>
<sequence>MVGTENFLLFVILLLLILLLAGQWIAFTLGSIATLCFLALGGKEVMVPMIYFGKIVNFHFLAMPLFILMGEIFLLSGIGTEIFDKLYSAFQRLKVKGGLLYVLIIGNAFFGAISGSSIAAIGALGPSIVPELNRKGYKKGISLGTLTTAGVLAVMIPPSSGLIFYGIIAEQSISKLFIATIIPGILLTIFLILTVWIWIKLDPTTVISESTGATKQETTSNVWLFVKDVFSLWPFVLLALVVLGSIYTGICTATESAALGVVGTILISILKRKFSWELIWESFLRTVNVTGIMGLLIGGAMAFSYVFTNFGLASLLNDYLNFLPGPSWCKMLQIIGIYFILGLFMDPPAMTILTVPLFLPFVIGLGYDPIWFGILQTMCCEIGVLTPPVGANLYITQAVTGEDLSLIVKGTVPYWITCLIFTILLIFFPQLVLWLPSKAY</sequence>
<feature type="transmembrane region" description="Helical" evidence="7">
    <location>
        <begin position="348"/>
        <end position="367"/>
    </location>
</feature>
<evidence type="ECO:0000313" key="9">
    <source>
        <dbReference type="EMBL" id="HEN28071.1"/>
    </source>
</evidence>
<dbReference type="AlphaFoldDB" id="A0A7C2P1P8"/>
<gene>
    <name evidence="9" type="ORF">ENQ77_05350</name>
</gene>
<dbReference type="GO" id="GO:0022857">
    <property type="term" value="F:transmembrane transporter activity"/>
    <property type="evidence" value="ECO:0007669"/>
    <property type="project" value="TreeGrafter"/>
</dbReference>
<keyword evidence="6 7" id="KW-0472">Membrane</keyword>
<evidence type="ECO:0000256" key="2">
    <source>
        <dbReference type="ARBA" id="ARBA00022475"/>
    </source>
</evidence>
<dbReference type="GO" id="GO:0005886">
    <property type="term" value="C:plasma membrane"/>
    <property type="evidence" value="ECO:0007669"/>
    <property type="project" value="UniProtKB-SubCell"/>
</dbReference>
<keyword evidence="3" id="KW-0997">Cell inner membrane</keyword>
<dbReference type="EMBL" id="DSOL01000150">
    <property type="protein sequence ID" value="HEN28071.1"/>
    <property type="molecule type" value="Genomic_DNA"/>
</dbReference>
<evidence type="ECO:0000256" key="7">
    <source>
        <dbReference type="SAM" id="Phobius"/>
    </source>
</evidence>
<accession>A0A7C2P1P8</accession>
<evidence type="ECO:0000256" key="6">
    <source>
        <dbReference type="ARBA" id="ARBA00023136"/>
    </source>
</evidence>
<dbReference type="Pfam" id="PF06808">
    <property type="entry name" value="DctM"/>
    <property type="match status" value="1"/>
</dbReference>
<evidence type="ECO:0000256" key="1">
    <source>
        <dbReference type="ARBA" id="ARBA00004429"/>
    </source>
</evidence>
<comment type="subcellular location">
    <subcellularLocation>
        <location evidence="1">Cell inner membrane</location>
        <topology evidence="1">Multi-pass membrane protein</topology>
    </subcellularLocation>
</comment>
<name>A0A7C2P1P8_UNCW3</name>
<dbReference type="PANTHER" id="PTHR33362">
    <property type="entry name" value="SIALIC ACID TRAP TRANSPORTER PERMEASE PROTEIN SIAT-RELATED"/>
    <property type="match status" value="1"/>
</dbReference>
<keyword evidence="4 7" id="KW-0812">Transmembrane</keyword>
<feature type="transmembrane region" description="Helical" evidence="7">
    <location>
        <begin position="287"/>
        <end position="307"/>
    </location>
</feature>
<feature type="transmembrane region" description="Helical" evidence="7">
    <location>
        <begin position="7"/>
        <end position="40"/>
    </location>
</feature>
<feature type="transmembrane region" description="Helical" evidence="7">
    <location>
        <begin position="414"/>
        <end position="435"/>
    </location>
</feature>
<feature type="domain" description="TRAP C4-dicarboxylate transport system permease DctM subunit" evidence="8">
    <location>
        <begin position="13"/>
        <end position="431"/>
    </location>
</feature>
<feature type="transmembrane region" description="Helical" evidence="7">
    <location>
        <begin position="141"/>
        <end position="164"/>
    </location>
</feature>
<feature type="transmembrane region" description="Helical" evidence="7">
    <location>
        <begin position="99"/>
        <end position="121"/>
    </location>
</feature>
<feature type="transmembrane region" description="Helical" evidence="7">
    <location>
        <begin position="60"/>
        <end position="78"/>
    </location>
</feature>
<proteinExistence type="predicted"/>
<dbReference type="InterPro" id="IPR010656">
    <property type="entry name" value="DctM"/>
</dbReference>
<evidence type="ECO:0000256" key="3">
    <source>
        <dbReference type="ARBA" id="ARBA00022519"/>
    </source>
</evidence>
<keyword evidence="5 7" id="KW-1133">Transmembrane helix</keyword>
<dbReference type="NCBIfam" id="TIGR00786">
    <property type="entry name" value="dctM"/>
    <property type="match status" value="1"/>
</dbReference>
<organism evidence="9">
    <name type="scientific">candidate division WOR-3 bacterium</name>
    <dbReference type="NCBI Taxonomy" id="2052148"/>
    <lineage>
        <taxon>Bacteria</taxon>
        <taxon>Bacteria division WOR-3</taxon>
    </lineage>
</organism>